<evidence type="ECO:0000256" key="2">
    <source>
        <dbReference type="ARBA" id="ARBA00022989"/>
    </source>
</evidence>
<evidence type="ECO:0000259" key="5">
    <source>
        <dbReference type="PROSITE" id="PS50850"/>
    </source>
</evidence>
<feature type="transmembrane region" description="Helical" evidence="4">
    <location>
        <begin position="12"/>
        <end position="35"/>
    </location>
</feature>
<gene>
    <name evidence="6" type="ORF">NYZ96_09590</name>
</gene>
<protein>
    <submittedName>
        <fullName evidence="6">MFS transporter</fullName>
    </submittedName>
</protein>
<feature type="transmembrane region" description="Helical" evidence="4">
    <location>
        <begin position="307"/>
        <end position="324"/>
    </location>
</feature>
<name>A0AB38TWI3_BURGA</name>
<dbReference type="InterPro" id="IPR020846">
    <property type="entry name" value="MFS_dom"/>
</dbReference>
<accession>A0AB38TWI3</accession>
<dbReference type="InterPro" id="IPR036259">
    <property type="entry name" value="MFS_trans_sf"/>
</dbReference>
<dbReference type="GO" id="GO:0022857">
    <property type="term" value="F:transmembrane transporter activity"/>
    <property type="evidence" value="ECO:0007669"/>
    <property type="project" value="InterPro"/>
</dbReference>
<evidence type="ECO:0000313" key="6">
    <source>
        <dbReference type="EMBL" id="UWX72025.1"/>
    </source>
</evidence>
<dbReference type="EMBL" id="CP104214">
    <property type="protein sequence ID" value="UWX72025.1"/>
    <property type="molecule type" value="Genomic_DNA"/>
</dbReference>
<evidence type="ECO:0000256" key="3">
    <source>
        <dbReference type="ARBA" id="ARBA00023136"/>
    </source>
</evidence>
<sequence length="393" mass="41018">MLSPSPSSGSPVWPLQRLLTILAVTAGLAISNIYYNQPLLDSFRQSFPLDANWVGAVPGATQIGFAIGMILFAPLGDRLDRRRLIVWQIMGICVALLVAATAHSLVVLIAASLAIGAFATMAQQAGPFAAELAPSSQRGHAIGVVMSGLLLGILLARTASGFIAGYFGWRAVFLAAIVAMLILAVVVSRFLPSSQPTSTLTYRKLLASLWHLVVELRGLREAALTGAALFAAFSLFWSVLALQLAGAPFHLGPQATGLFGIVGAAGAVAAPRAGKLADRRGPRVAISLAIGLVALSFAIFLVSATSIVGLVIGVVVLDIGLQIGQTPNQSRVFALRPEARSRLNTVYMVCYFCGGAAGSALGALAWQTYGWTGVCLGGLSFCTFAAISHYRGR</sequence>
<feature type="transmembrane region" description="Helical" evidence="4">
    <location>
        <begin position="251"/>
        <end position="270"/>
    </location>
</feature>
<dbReference type="Gene3D" id="1.20.1250.20">
    <property type="entry name" value="MFS general substrate transporter like domains"/>
    <property type="match status" value="1"/>
</dbReference>
<dbReference type="PANTHER" id="PTHR42910:SF1">
    <property type="entry name" value="MAJOR FACILITATOR SUPERFAMILY (MFS) PROFILE DOMAIN-CONTAINING PROTEIN"/>
    <property type="match status" value="1"/>
</dbReference>
<evidence type="ECO:0000256" key="4">
    <source>
        <dbReference type="SAM" id="Phobius"/>
    </source>
</evidence>
<proteinExistence type="predicted"/>
<feature type="transmembrane region" description="Helical" evidence="4">
    <location>
        <begin position="167"/>
        <end position="188"/>
    </location>
</feature>
<feature type="transmembrane region" description="Helical" evidence="4">
    <location>
        <begin position="371"/>
        <end position="390"/>
    </location>
</feature>
<keyword evidence="3 4" id="KW-0472">Membrane</keyword>
<dbReference type="CDD" id="cd17324">
    <property type="entry name" value="MFS_NepI_like"/>
    <property type="match status" value="1"/>
</dbReference>
<feature type="transmembrane region" description="Helical" evidence="4">
    <location>
        <begin position="85"/>
        <end position="118"/>
    </location>
</feature>
<dbReference type="SUPFAM" id="SSF103473">
    <property type="entry name" value="MFS general substrate transporter"/>
    <property type="match status" value="1"/>
</dbReference>
<feature type="transmembrane region" description="Helical" evidence="4">
    <location>
        <begin position="282"/>
        <end position="301"/>
    </location>
</feature>
<keyword evidence="2 4" id="KW-1133">Transmembrane helix</keyword>
<evidence type="ECO:0000313" key="7">
    <source>
        <dbReference type="Proteomes" id="UP001059745"/>
    </source>
</evidence>
<dbReference type="Pfam" id="PF07690">
    <property type="entry name" value="MFS_1"/>
    <property type="match status" value="1"/>
</dbReference>
<feature type="transmembrane region" description="Helical" evidence="4">
    <location>
        <begin position="138"/>
        <end position="155"/>
    </location>
</feature>
<evidence type="ECO:0000256" key="1">
    <source>
        <dbReference type="ARBA" id="ARBA00022692"/>
    </source>
</evidence>
<feature type="domain" description="Major facilitator superfamily (MFS) profile" evidence="5">
    <location>
        <begin position="15"/>
        <end position="393"/>
    </location>
</feature>
<dbReference type="PROSITE" id="PS50850">
    <property type="entry name" value="MFS"/>
    <property type="match status" value="1"/>
</dbReference>
<feature type="transmembrane region" description="Helical" evidence="4">
    <location>
        <begin position="55"/>
        <end position="73"/>
    </location>
</feature>
<organism evidence="6 7">
    <name type="scientific">Burkholderia gladioli</name>
    <name type="common">Pseudomonas marginata</name>
    <name type="synonym">Phytomonas marginata</name>
    <dbReference type="NCBI Taxonomy" id="28095"/>
    <lineage>
        <taxon>Bacteria</taxon>
        <taxon>Pseudomonadati</taxon>
        <taxon>Pseudomonadota</taxon>
        <taxon>Betaproteobacteria</taxon>
        <taxon>Burkholderiales</taxon>
        <taxon>Burkholderiaceae</taxon>
        <taxon>Burkholderia</taxon>
    </lineage>
</organism>
<dbReference type="Proteomes" id="UP001059745">
    <property type="component" value="Chromosome 1"/>
</dbReference>
<dbReference type="PANTHER" id="PTHR42910">
    <property type="entry name" value="TRANSPORTER SCO4007-RELATED"/>
    <property type="match status" value="1"/>
</dbReference>
<reference evidence="6" key="1">
    <citation type="submission" date="2022-09" db="EMBL/GenBank/DDBJ databases">
        <title>Genomic of Burkholderia gladioli.</title>
        <authorList>
            <person name="Wu H."/>
        </authorList>
    </citation>
    <scope>NUCLEOTIDE SEQUENCE</scope>
    <source>
        <strain evidence="6">ZN-S4</strain>
    </source>
</reference>
<feature type="transmembrane region" description="Helical" evidence="4">
    <location>
        <begin position="345"/>
        <end position="365"/>
    </location>
</feature>
<feature type="transmembrane region" description="Helical" evidence="4">
    <location>
        <begin position="223"/>
        <end position="245"/>
    </location>
</feature>
<dbReference type="AlphaFoldDB" id="A0AB38TWI3"/>
<dbReference type="InterPro" id="IPR011701">
    <property type="entry name" value="MFS"/>
</dbReference>
<keyword evidence="1 4" id="KW-0812">Transmembrane</keyword>